<reference evidence="2" key="1">
    <citation type="submission" date="2020-08" db="EMBL/GenBank/DDBJ databases">
        <authorList>
            <person name="Liu C."/>
            <person name="Sun Q."/>
        </authorList>
    </citation>
    <scope>NUCLEOTIDE SEQUENCE</scope>
    <source>
        <strain evidence="2">BX16</strain>
    </source>
</reference>
<feature type="transmembrane region" description="Helical" evidence="1">
    <location>
        <begin position="28"/>
        <end position="44"/>
    </location>
</feature>
<keyword evidence="1" id="KW-0812">Transmembrane</keyword>
<keyword evidence="1" id="KW-0472">Membrane</keyword>
<keyword evidence="3" id="KW-1185">Reference proteome</keyword>
<feature type="transmembrane region" description="Helical" evidence="1">
    <location>
        <begin position="261"/>
        <end position="282"/>
    </location>
</feature>
<organism evidence="2 3">
    <name type="scientific">Lentihominibacter faecis</name>
    <dbReference type="NCBI Taxonomy" id="2764712"/>
    <lineage>
        <taxon>Bacteria</taxon>
        <taxon>Bacillati</taxon>
        <taxon>Bacillota</taxon>
        <taxon>Clostridia</taxon>
        <taxon>Peptostreptococcales</taxon>
        <taxon>Anaerovoracaceae</taxon>
        <taxon>Lentihominibacter</taxon>
    </lineage>
</organism>
<dbReference type="AlphaFoldDB" id="A0A923NDD9"/>
<sequence length="286" mass="32843">MIVEKLYIPILNFIYKHTSGLSQRTRSILMYSCLTIIIVSTYFYQAKRFFLYDYPAMLNSFIGTCAFIGFLIASIDRKIEMVKIRSWLMYVLMLCGIVIVISGIHHYIGYSYILMGLFMTFLMPPFIIVWCYRRDFDTLFRCIAIIGVLCFICYYFVNMICAPAGMDDTFWGRYGGIAADPNGVAKSAVASCVCGIYLLITWTGRKKIWMIPIISASIGMTLMTVSRANLIALGCILIWGMICGIKYCYHHRDRILLKRIILYAFFLVVLIPVFINGLPVSYTHLR</sequence>
<accession>A0A923NDD9</accession>
<comment type="caution">
    <text evidence="2">The sequence shown here is derived from an EMBL/GenBank/DDBJ whole genome shotgun (WGS) entry which is preliminary data.</text>
</comment>
<protein>
    <submittedName>
        <fullName evidence="2">Uncharacterized protein</fullName>
    </submittedName>
</protein>
<evidence type="ECO:0000313" key="2">
    <source>
        <dbReference type="EMBL" id="MBC5998592.1"/>
    </source>
</evidence>
<feature type="transmembrane region" description="Helical" evidence="1">
    <location>
        <begin position="231"/>
        <end position="249"/>
    </location>
</feature>
<proteinExistence type="predicted"/>
<gene>
    <name evidence="2" type="ORF">H8876_00960</name>
</gene>
<feature type="non-terminal residue" evidence="2">
    <location>
        <position position="286"/>
    </location>
</feature>
<evidence type="ECO:0000256" key="1">
    <source>
        <dbReference type="SAM" id="Phobius"/>
    </source>
</evidence>
<feature type="transmembrane region" description="Helical" evidence="1">
    <location>
        <begin position="183"/>
        <end position="201"/>
    </location>
</feature>
<feature type="transmembrane region" description="Helical" evidence="1">
    <location>
        <begin position="139"/>
        <end position="157"/>
    </location>
</feature>
<dbReference type="Proteomes" id="UP000644115">
    <property type="component" value="Unassembled WGS sequence"/>
</dbReference>
<dbReference type="RefSeq" id="WP_249286158.1">
    <property type="nucleotide sequence ID" value="NZ_JACRWC010000017.1"/>
</dbReference>
<feature type="transmembrane region" description="Helical" evidence="1">
    <location>
        <begin position="87"/>
        <end position="104"/>
    </location>
</feature>
<feature type="transmembrane region" description="Helical" evidence="1">
    <location>
        <begin position="208"/>
        <end position="225"/>
    </location>
</feature>
<feature type="transmembrane region" description="Helical" evidence="1">
    <location>
        <begin position="56"/>
        <end position="75"/>
    </location>
</feature>
<evidence type="ECO:0000313" key="3">
    <source>
        <dbReference type="Proteomes" id="UP000644115"/>
    </source>
</evidence>
<dbReference type="EMBL" id="JACRWC010000017">
    <property type="protein sequence ID" value="MBC5998592.1"/>
    <property type="molecule type" value="Genomic_DNA"/>
</dbReference>
<name>A0A923NDD9_9FIRM</name>
<feature type="transmembrane region" description="Helical" evidence="1">
    <location>
        <begin position="110"/>
        <end position="132"/>
    </location>
</feature>
<keyword evidence="1" id="KW-1133">Transmembrane helix</keyword>